<feature type="domain" description="O-methyltransferase C-terminal" evidence="4">
    <location>
        <begin position="250"/>
        <end position="393"/>
    </location>
</feature>
<dbReference type="PANTHER" id="PTHR43712:SF1">
    <property type="entry name" value="HYPOTHETICAL O-METHYLTRANSFERASE (EUROFUNG)-RELATED"/>
    <property type="match status" value="1"/>
</dbReference>
<keyword evidence="1" id="KW-0489">Methyltransferase</keyword>
<organism evidence="5 6">
    <name type="scientific">Penicillium frequentans</name>
    <dbReference type="NCBI Taxonomy" id="3151616"/>
    <lineage>
        <taxon>Eukaryota</taxon>
        <taxon>Fungi</taxon>
        <taxon>Dikarya</taxon>
        <taxon>Ascomycota</taxon>
        <taxon>Pezizomycotina</taxon>
        <taxon>Eurotiomycetes</taxon>
        <taxon>Eurotiomycetidae</taxon>
        <taxon>Eurotiales</taxon>
        <taxon>Aspergillaceae</taxon>
        <taxon>Penicillium</taxon>
    </lineage>
</organism>
<comment type="caution">
    <text evidence="5">The sequence shown here is derived from an EMBL/GenBank/DDBJ whole genome shotgun (WGS) entry which is preliminary data.</text>
</comment>
<name>A0AAD6CXE6_9EURO</name>
<accession>A0AAD6CXE6</accession>
<dbReference type="PROSITE" id="PS51683">
    <property type="entry name" value="SAM_OMT_II"/>
    <property type="match status" value="1"/>
</dbReference>
<dbReference type="Pfam" id="PF00891">
    <property type="entry name" value="Methyltransf_2"/>
    <property type="match status" value="1"/>
</dbReference>
<dbReference type="Proteomes" id="UP001220324">
    <property type="component" value="Unassembled WGS sequence"/>
</dbReference>
<sequence length="408" mass="45782">MCARMSPTCQHHHSGINLTMTQKSTIATQITTLTEIIQAQALDESTRLEALNAARGLLATLESPTERIIQDVVMNPPILMALRMGVQLGVFTQVSEKPEQGVTSTEISEGTGASFILVDQIARLLATTGYLKQSGVQTFKPSTLTLAMADPSMEATTRVCFEIGNLCTSKAPEFFRRNNNQFPNSAKDSPFQLAFNTDQSYFEWLGQNPGLARDFHQWMAIKQKTTTNWVDWFDIQQRVIKDSNEKPQHGVLLVDVGGGEGQYSWQFSEKFPEAPGRVILQDLPQVIANIENPPNGVELTPHDFFTPQPVKGARTYFMHWILHDWSDENSRAILTHIVDAMKPGYSRLIIHESILPDLECDLPSACMSIMMMVQVAAFERSEKQWRDLLNSVGLTNINFFHPQEVARV</sequence>
<dbReference type="GO" id="GO:0044550">
    <property type="term" value="P:secondary metabolite biosynthetic process"/>
    <property type="evidence" value="ECO:0007669"/>
    <property type="project" value="UniProtKB-ARBA"/>
</dbReference>
<dbReference type="InterPro" id="IPR001077">
    <property type="entry name" value="COMT_C"/>
</dbReference>
<gene>
    <name evidence="5" type="ORF">N7494_006927</name>
</gene>
<dbReference type="InterPro" id="IPR029063">
    <property type="entry name" value="SAM-dependent_MTases_sf"/>
</dbReference>
<dbReference type="SUPFAM" id="SSF46785">
    <property type="entry name" value="Winged helix' DNA-binding domain"/>
    <property type="match status" value="1"/>
</dbReference>
<protein>
    <submittedName>
        <fullName evidence="5">O-methyltransferase family 2</fullName>
    </submittedName>
</protein>
<dbReference type="InterPro" id="IPR036390">
    <property type="entry name" value="WH_DNA-bd_sf"/>
</dbReference>
<keyword evidence="2" id="KW-0808">Transferase</keyword>
<keyword evidence="3" id="KW-0949">S-adenosyl-L-methionine</keyword>
<dbReference type="Gene3D" id="1.10.10.10">
    <property type="entry name" value="Winged helix-like DNA-binding domain superfamily/Winged helix DNA-binding domain"/>
    <property type="match status" value="1"/>
</dbReference>
<dbReference type="GO" id="GO:0032259">
    <property type="term" value="P:methylation"/>
    <property type="evidence" value="ECO:0007669"/>
    <property type="project" value="UniProtKB-KW"/>
</dbReference>
<keyword evidence="6" id="KW-1185">Reference proteome</keyword>
<dbReference type="Gene3D" id="3.40.50.150">
    <property type="entry name" value="Vaccinia Virus protein VP39"/>
    <property type="match status" value="1"/>
</dbReference>
<evidence type="ECO:0000313" key="6">
    <source>
        <dbReference type="Proteomes" id="UP001220324"/>
    </source>
</evidence>
<evidence type="ECO:0000259" key="4">
    <source>
        <dbReference type="Pfam" id="PF00891"/>
    </source>
</evidence>
<dbReference type="GO" id="GO:0008171">
    <property type="term" value="F:O-methyltransferase activity"/>
    <property type="evidence" value="ECO:0007669"/>
    <property type="project" value="InterPro"/>
</dbReference>
<reference evidence="5 6" key="1">
    <citation type="journal article" date="2023" name="IMA Fungus">
        <title>Comparative genomic study of the Penicillium genus elucidates a diverse pangenome and 15 lateral gene transfer events.</title>
        <authorList>
            <person name="Petersen C."/>
            <person name="Sorensen T."/>
            <person name="Nielsen M.R."/>
            <person name="Sondergaard T.E."/>
            <person name="Sorensen J.L."/>
            <person name="Fitzpatrick D.A."/>
            <person name="Frisvad J.C."/>
            <person name="Nielsen K.L."/>
        </authorList>
    </citation>
    <scope>NUCLEOTIDE SEQUENCE [LARGE SCALE GENOMIC DNA]</scope>
    <source>
        <strain evidence="5 6">IBT 35679</strain>
    </source>
</reference>
<evidence type="ECO:0000256" key="1">
    <source>
        <dbReference type="ARBA" id="ARBA00022603"/>
    </source>
</evidence>
<evidence type="ECO:0000256" key="2">
    <source>
        <dbReference type="ARBA" id="ARBA00022679"/>
    </source>
</evidence>
<dbReference type="InterPro" id="IPR016461">
    <property type="entry name" value="COMT-like"/>
</dbReference>
<dbReference type="AlphaFoldDB" id="A0AAD6CXE6"/>
<evidence type="ECO:0000313" key="5">
    <source>
        <dbReference type="EMBL" id="KAJ5541851.1"/>
    </source>
</evidence>
<proteinExistence type="predicted"/>
<evidence type="ECO:0000256" key="3">
    <source>
        <dbReference type="ARBA" id="ARBA00022691"/>
    </source>
</evidence>
<dbReference type="InterPro" id="IPR036388">
    <property type="entry name" value="WH-like_DNA-bd_sf"/>
</dbReference>
<dbReference type="EMBL" id="JAQIZZ010000005">
    <property type="protein sequence ID" value="KAJ5541851.1"/>
    <property type="molecule type" value="Genomic_DNA"/>
</dbReference>
<dbReference type="PANTHER" id="PTHR43712">
    <property type="entry name" value="PUTATIVE (AFU_ORTHOLOGUE AFUA_4G14580)-RELATED"/>
    <property type="match status" value="1"/>
</dbReference>
<dbReference type="SUPFAM" id="SSF53335">
    <property type="entry name" value="S-adenosyl-L-methionine-dependent methyltransferases"/>
    <property type="match status" value="1"/>
</dbReference>